<proteinExistence type="predicted"/>
<protein>
    <recommendedName>
        <fullName evidence="1">HDOD domain-containing protein</fullName>
    </recommendedName>
</protein>
<dbReference type="PROSITE" id="PS51833">
    <property type="entry name" value="HDOD"/>
    <property type="match status" value="1"/>
</dbReference>
<dbReference type="Gene3D" id="1.10.3210.10">
    <property type="entry name" value="Hypothetical protein af1432"/>
    <property type="match status" value="1"/>
</dbReference>
<evidence type="ECO:0000313" key="3">
    <source>
        <dbReference type="Proteomes" id="UP000006697"/>
    </source>
</evidence>
<dbReference type="KEGG" id="har:HEAR2840"/>
<dbReference type="InterPro" id="IPR052340">
    <property type="entry name" value="RNase_Y/CdgJ"/>
</dbReference>
<reference evidence="2 3" key="1">
    <citation type="journal article" date="2007" name="PLoS Genet.">
        <title>A tale of two oxidation states: bacterial colonization of arsenic-rich environments.</title>
        <authorList>
            <person name="Muller D."/>
            <person name="Medigue C."/>
            <person name="Koechler S."/>
            <person name="Barbe V."/>
            <person name="Barakat M."/>
            <person name="Talla E."/>
            <person name="Bonnefoy V."/>
            <person name="Krin E."/>
            <person name="Arsene-Ploetze F."/>
            <person name="Carapito C."/>
            <person name="Chandler M."/>
            <person name="Cournoyer B."/>
            <person name="Cruveiller S."/>
            <person name="Dossat C."/>
            <person name="Duval S."/>
            <person name="Heymann M."/>
            <person name="Leize E."/>
            <person name="Lieutaud A."/>
            <person name="Lievremont D."/>
            <person name="Makita Y."/>
            <person name="Mangenot S."/>
            <person name="Nitschke W."/>
            <person name="Ortet P."/>
            <person name="Perdrial N."/>
            <person name="Schoepp B."/>
            <person name="Siguier N."/>
            <person name="Simeonova D.D."/>
            <person name="Rouy Z."/>
            <person name="Segurens B."/>
            <person name="Turlin E."/>
            <person name="Vallenet D."/>
            <person name="Van Dorsselaer A."/>
            <person name="Weiss S."/>
            <person name="Weissenbach J."/>
            <person name="Lett M.C."/>
            <person name="Danchin A."/>
            <person name="Bertin P.N."/>
        </authorList>
    </citation>
    <scope>NUCLEOTIDE SEQUENCE [LARGE SCALE GENOMIC DNA]</scope>
    <source>
        <strain evidence="3">ULPAs1</strain>
    </source>
</reference>
<dbReference type="AlphaFoldDB" id="A4G8W7"/>
<dbReference type="eggNOG" id="COG1639">
    <property type="taxonomic scope" value="Bacteria"/>
</dbReference>
<feature type="domain" description="HDOD" evidence="1">
    <location>
        <begin position="23"/>
        <end position="216"/>
    </location>
</feature>
<accession>A4G8W7</accession>
<dbReference type="Proteomes" id="UP000006697">
    <property type="component" value="Chromosome"/>
</dbReference>
<name>A4G8W7_HERAR</name>
<evidence type="ECO:0000259" key="1">
    <source>
        <dbReference type="PROSITE" id="PS51833"/>
    </source>
</evidence>
<dbReference type="PANTHER" id="PTHR33525">
    <property type="match status" value="1"/>
</dbReference>
<dbReference type="SUPFAM" id="SSF109604">
    <property type="entry name" value="HD-domain/PDEase-like"/>
    <property type="match status" value="1"/>
</dbReference>
<organism evidence="2 3">
    <name type="scientific">Herminiimonas arsenicoxydans</name>
    <dbReference type="NCBI Taxonomy" id="204773"/>
    <lineage>
        <taxon>Bacteria</taxon>
        <taxon>Pseudomonadati</taxon>
        <taxon>Pseudomonadota</taxon>
        <taxon>Betaproteobacteria</taxon>
        <taxon>Burkholderiales</taxon>
        <taxon>Oxalobacteraceae</taxon>
        <taxon>Herminiimonas</taxon>
    </lineage>
</organism>
<dbReference type="Pfam" id="PF08668">
    <property type="entry name" value="HDOD"/>
    <property type="match status" value="1"/>
</dbReference>
<evidence type="ECO:0000313" key="2">
    <source>
        <dbReference type="EMBL" id="CAL62954.1"/>
    </source>
</evidence>
<dbReference type="OrthoDB" id="9784953at2"/>
<dbReference type="STRING" id="204773.HEAR2840"/>
<gene>
    <name evidence="2" type="ordered locus">HEAR2840</name>
</gene>
<keyword evidence="3" id="KW-1185">Reference proteome</keyword>
<dbReference type="EMBL" id="CU207211">
    <property type="protein sequence ID" value="CAL62954.1"/>
    <property type="molecule type" value="Genomic_DNA"/>
</dbReference>
<dbReference type="InterPro" id="IPR013976">
    <property type="entry name" value="HDOD"/>
</dbReference>
<dbReference type="HOGENOM" id="CLU_048246_2_1_4"/>
<dbReference type="PANTHER" id="PTHR33525:SF6">
    <property type="entry name" value="HDOD DOMAIN-CONTAINING PROTEIN"/>
    <property type="match status" value="1"/>
</dbReference>
<sequence>MSKQSPNIAPAHLLAPDFSLDNIPPRPALLMALQREIQQDNPNSKKFASLIRRDVAMAGTLLQIANSAFFNLGRHIASVEEAITLIGLNQCNAIMSGLILKKSLGFGNKMMARFWDGSEKRAIGLSILAKRTRNLPSEIAYSFGLFCDTGIPLLKGAFPKTYLDTLLQANRKAAEEFLQVEDERHGVNHTVIGALLAERWSLAPEVVLAIRMHHTPQVLFDKAFPPVVRTLIALNHVVEKAIQEYRGQTESLEWMEAGTHVCRALRISPREVDSLCELLIQRFRAY</sequence>